<dbReference type="Proteomes" id="UP000310687">
    <property type="component" value="Unassembled WGS sequence"/>
</dbReference>
<dbReference type="AlphaFoldDB" id="A0A4S8WZM3"/>
<accession>A0A4S8WZM3</accession>
<comment type="caution">
    <text evidence="2">The sequence shown here is derived from an EMBL/GenBank/DDBJ whole genome shotgun (WGS) entry which is preliminary data.</text>
</comment>
<proteinExistence type="predicted"/>
<evidence type="ECO:0000313" key="2">
    <source>
        <dbReference type="EMBL" id="THW32202.1"/>
    </source>
</evidence>
<evidence type="ECO:0000313" key="3">
    <source>
        <dbReference type="Proteomes" id="UP000310687"/>
    </source>
</evidence>
<protein>
    <recommendedName>
        <fullName evidence="4">Transcription factor domain-containing protein</fullName>
    </recommendedName>
</protein>
<feature type="compositionally biased region" description="Polar residues" evidence="1">
    <location>
        <begin position="143"/>
        <end position="161"/>
    </location>
</feature>
<organism evidence="2 3">
    <name type="scientific">Aureobasidium pullulans</name>
    <name type="common">Black yeast</name>
    <name type="synonym">Pullularia pullulans</name>
    <dbReference type="NCBI Taxonomy" id="5580"/>
    <lineage>
        <taxon>Eukaryota</taxon>
        <taxon>Fungi</taxon>
        <taxon>Dikarya</taxon>
        <taxon>Ascomycota</taxon>
        <taxon>Pezizomycotina</taxon>
        <taxon>Dothideomycetes</taxon>
        <taxon>Dothideomycetidae</taxon>
        <taxon>Dothideales</taxon>
        <taxon>Saccotheciaceae</taxon>
        <taxon>Aureobasidium</taxon>
    </lineage>
</organism>
<gene>
    <name evidence="2" type="ORF">D6D22_09747</name>
</gene>
<reference evidence="2 3" key="1">
    <citation type="submission" date="2018-10" db="EMBL/GenBank/DDBJ databases">
        <title>Fifty Aureobasidium pullulans genomes reveal a recombining polyextremotolerant generalist.</title>
        <authorList>
            <person name="Gostincar C."/>
            <person name="Turk M."/>
            <person name="Zajc J."/>
            <person name="Gunde-Cimerman N."/>
        </authorList>
    </citation>
    <scope>NUCLEOTIDE SEQUENCE [LARGE SCALE GENOMIC DNA]</scope>
    <source>
        <strain evidence="2 3">EXF-11013</strain>
    </source>
</reference>
<evidence type="ECO:0008006" key="4">
    <source>
        <dbReference type="Google" id="ProtNLM"/>
    </source>
</evidence>
<feature type="region of interest" description="Disordered" evidence="1">
    <location>
        <begin position="37"/>
        <end position="171"/>
    </location>
</feature>
<dbReference type="PANTHER" id="PTHR37540:SF5">
    <property type="entry name" value="TRANSCRIPTION FACTOR DOMAIN-CONTAINING PROTEIN"/>
    <property type="match status" value="1"/>
</dbReference>
<evidence type="ECO:0000256" key="1">
    <source>
        <dbReference type="SAM" id="MobiDB-lite"/>
    </source>
</evidence>
<dbReference type="PANTHER" id="PTHR37540">
    <property type="entry name" value="TRANSCRIPTION FACTOR (ACR-2), PUTATIVE-RELATED-RELATED"/>
    <property type="match status" value="1"/>
</dbReference>
<dbReference type="EMBL" id="QZAL01000256">
    <property type="protein sequence ID" value="THW32202.1"/>
    <property type="molecule type" value="Genomic_DNA"/>
</dbReference>
<name>A0A4S8WZM3_AURPU</name>
<sequence length="733" mass="81513">MAAVGKFVFVNYTGEPDVEAKQSLPTVRQHVMHDFFRRQREADNGASTEEVPAPEVSAAKTKESRRRNTNTRQAASQPRPKRSSVKRASRARKDNPQLHRQSSSSSTELVFLQEYPEGSSISSGRTPSLDDTDSSPLGFTDTLGYTDSSSPLFSVTQSNPSPGVFDEPSPQSTALVQINAQASPAFFQSDQSALLQAPNPFLRSPAVHRWDPFNTLPLNGLAVDQLATWHFHRPINRNNIWESKVLWLDKVDSHFRRGLWSIALTSTPLFHVLLCIAEMKRSVLTGDRNQISYFEHKIAAMRAVSQGVSRLSSLPQFTGTNGMALPTDDTSGLAETSTDTFVMLVAIQVNLALGDKEYDAAKTHMRCVTDLVNKAGGLQSFGYTQWRHTIWNDLKLASALLERPMLEYGLRLESAHATFPPEVNSEAHRLSLETVRMIPTSETLTSEMAYDLFNRQHQLCLSFDTTLTEEAHFLAVENAFYSIVYNLCNSIADSQTHTECSDTDMLILGAQLSTWMCMPSLVNMRALFNTVINTIQSKLVYRLWNGLKPDLILQWEATAKLDSLLWILFQASTAAINVCSSGETWMPSYMLDSFLTTTRQVAHKTMGIVGSAIISDWVWPLFMITQNAAIDPSDPSSTPHQFIAKILHPNPNYNPALSNSENEMAKAQEFLPASTVTVRLQATEGVMYPSEEELKEFLKDGFVPGKEEIRSFLGGQEIDIITVQESARATGAV</sequence>
<feature type="compositionally biased region" description="Polar residues" evidence="1">
    <location>
        <begin position="98"/>
        <end position="108"/>
    </location>
</feature>
<feature type="compositionally biased region" description="Basic residues" evidence="1">
    <location>
        <begin position="79"/>
        <end position="90"/>
    </location>
</feature>